<dbReference type="PANTHER" id="PTHR47345">
    <property type="entry name" value="CUT9-INTERACTING PROTEIN SCN1"/>
    <property type="match status" value="1"/>
</dbReference>
<dbReference type="InterPro" id="IPR032466">
    <property type="entry name" value="Metal_Hydrolase"/>
</dbReference>
<dbReference type="InterPro" id="IPR053044">
    <property type="entry name" value="Metallo-hydrolase/TatD-type"/>
</dbReference>
<dbReference type="InterPro" id="IPR001130">
    <property type="entry name" value="TatD-like"/>
</dbReference>
<accession>A0AAJ6CJV9</accession>
<evidence type="ECO:0000313" key="2">
    <source>
        <dbReference type="Proteomes" id="UP001217582"/>
    </source>
</evidence>
<sequence>MPALLDAHCHPAEEVRGAGVEAVDAWVRAAGDVPLQQVWAMSTDVHDHPLVARLADAWPDKVVPCFGFHPWVAHTISLGDVQDARSHYAALFGSDDDVFSQLPPPLPLREAIARLEAYLVAYPQALVGEVGVDRSFRIREPERGLTRWQTPLEHQIAVLDAQVQLACRHQRSVSMHSVRAAGVTVAWLERMKASVSGFGEINIDLHSCTLSPETIRQVQQRHPNIFVSFSTAVNLRAGRERLCEQIRACDPERLLCESDWHAWDELASRTNDMAQCVAEVHGHDMPERMVRCSYAFTKRRYVSHYDMRTHYRV</sequence>
<dbReference type="EMBL" id="CP119916">
    <property type="protein sequence ID" value="WFD14212.1"/>
    <property type="molecule type" value="Genomic_DNA"/>
</dbReference>
<dbReference type="SUPFAM" id="SSF51556">
    <property type="entry name" value="Metallo-dependent hydrolases"/>
    <property type="match status" value="1"/>
</dbReference>
<keyword evidence="2" id="KW-1185">Reference proteome</keyword>
<dbReference type="AlphaFoldDB" id="A0AAJ6CJV9"/>
<name>A0AAJ6CJV9_9BASI</name>
<dbReference type="Pfam" id="PF01026">
    <property type="entry name" value="TatD_DNase"/>
    <property type="match status" value="1"/>
</dbReference>
<evidence type="ECO:0000313" key="1">
    <source>
        <dbReference type="EMBL" id="WFD14212.1"/>
    </source>
</evidence>
<dbReference type="PANTHER" id="PTHR47345:SF1">
    <property type="entry name" value="CUT9-INTERACTING PROTEIN SCN1"/>
    <property type="match status" value="1"/>
</dbReference>
<dbReference type="Gene3D" id="3.20.20.140">
    <property type="entry name" value="Metal-dependent hydrolases"/>
    <property type="match status" value="1"/>
</dbReference>
<proteinExistence type="predicted"/>
<dbReference type="GO" id="GO:0016788">
    <property type="term" value="F:hydrolase activity, acting on ester bonds"/>
    <property type="evidence" value="ECO:0007669"/>
    <property type="project" value="InterPro"/>
</dbReference>
<dbReference type="Proteomes" id="UP001217582">
    <property type="component" value="Chromosome 1"/>
</dbReference>
<gene>
    <name evidence="1" type="primary">scn1</name>
    <name evidence="1" type="ORF">MARU1_000212</name>
</gene>
<protein>
    <submittedName>
        <fullName evidence="1">Cut9-interacting protein scn1</fullName>
    </submittedName>
</protein>
<organism evidence="1 2">
    <name type="scientific">Malassezia arunalokei</name>
    <dbReference type="NCBI Taxonomy" id="1514897"/>
    <lineage>
        <taxon>Eukaryota</taxon>
        <taxon>Fungi</taxon>
        <taxon>Dikarya</taxon>
        <taxon>Basidiomycota</taxon>
        <taxon>Ustilaginomycotina</taxon>
        <taxon>Malasseziomycetes</taxon>
        <taxon>Malasseziales</taxon>
        <taxon>Malasseziaceae</taxon>
        <taxon>Malassezia</taxon>
    </lineage>
</organism>
<reference evidence="1 2" key="1">
    <citation type="submission" date="2023-03" db="EMBL/GenBank/DDBJ databases">
        <title>Mating type loci evolution in Malassezia.</title>
        <authorList>
            <person name="Coelho M.A."/>
        </authorList>
    </citation>
    <scope>NUCLEOTIDE SEQUENCE [LARGE SCALE GENOMIC DNA]</scope>
    <source>
        <strain evidence="1 2">CBS 13387</strain>
    </source>
</reference>